<dbReference type="AlphaFoldDB" id="A0A4V2V514"/>
<keyword evidence="1" id="KW-0479">Metal-binding</keyword>
<dbReference type="OrthoDB" id="9779889at2"/>
<keyword evidence="3" id="KW-0863">Zinc-finger</keyword>
<feature type="domain" description="J" evidence="7">
    <location>
        <begin position="8"/>
        <end position="73"/>
    </location>
</feature>
<dbReference type="CDD" id="cd06257">
    <property type="entry name" value="DnaJ"/>
    <property type="match status" value="1"/>
</dbReference>
<evidence type="ECO:0000256" key="3">
    <source>
        <dbReference type="ARBA" id="ARBA00022771"/>
    </source>
</evidence>
<feature type="region of interest" description="Disordered" evidence="6">
    <location>
        <begin position="248"/>
        <end position="269"/>
    </location>
</feature>
<dbReference type="GO" id="GO:0042026">
    <property type="term" value="P:protein refolding"/>
    <property type="evidence" value="ECO:0007669"/>
    <property type="project" value="TreeGrafter"/>
</dbReference>
<dbReference type="PROSITE" id="PS50076">
    <property type="entry name" value="DNAJ_2"/>
    <property type="match status" value="1"/>
</dbReference>
<protein>
    <submittedName>
        <fullName evidence="8">DnaJ-like protein</fullName>
    </submittedName>
</protein>
<name>A0A4V2V514_9HYPH</name>
<accession>A0A4V2V514</accession>
<dbReference type="Gene3D" id="2.60.260.20">
    <property type="entry name" value="Urease metallochaperone UreE, N-terminal domain"/>
    <property type="match status" value="2"/>
</dbReference>
<dbReference type="SMART" id="SM00271">
    <property type="entry name" value="DnaJ"/>
    <property type="match status" value="1"/>
</dbReference>
<dbReference type="InterPro" id="IPR002939">
    <property type="entry name" value="DnaJ_C"/>
</dbReference>
<dbReference type="GO" id="GO:0005737">
    <property type="term" value="C:cytoplasm"/>
    <property type="evidence" value="ECO:0007669"/>
    <property type="project" value="TreeGrafter"/>
</dbReference>
<dbReference type="Proteomes" id="UP000295097">
    <property type="component" value="Unassembled WGS sequence"/>
</dbReference>
<dbReference type="InterPro" id="IPR018253">
    <property type="entry name" value="DnaJ_domain_CS"/>
</dbReference>
<dbReference type="SUPFAM" id="SSF49493">
    <property type="entry name" value="HSP40/DnaJ peptide-binding domain"/>
    <property type="match status" value="2"/>
</dbReference>
<dbReference type="GO" id="GO:0008270">
    <property type="term" value="F:zinc ion binding"/>
    <property type="evidence" value="ECO:0007669"/>
    <property type="project" value="UniProtKB-KW"/>
</dbReference>
<dbReference type="EMBL" id="SMAR01000002">
    <property type="protein sequence ID" value="TCT44711.1"/>
    <property type="molecule type" value="Genomic_DNA"/>
</dbReference>
<dbReference type="Pfam" id="PF00226">
    <property type="entry name" value="DnaJ"/>
    <property type="match status" value="1"/>
</dbReference>
<keyword evidence="5" id="KW-0143">Chaperone</keyword>
<dbReference type="RefSeq" id="WP_132308280.1">
    <property type="nucleotide sequence ID" value="NZ_SMAR01000002.1"/>
</dbReference>
<comment type="caution">
    <text evidence="8">The sequence shown here is derived from an EMBL/GenBank/DDBJ whole genome shotgun (WGS) entry which is preliminary data.</text>
</comment>
<dbReference type="PROSITE" id="PS00636">
    <property type="entry name" value="DNAJ_1"/>
    <property type="match status" value="1"/>
</dbReference>
<dbReference type="PRINTS" id="PR00625">
    <property type="entry name" value="JDOMAIN"/>
</dbReference>
<evidence type="ECO:0000259" key="7">
    <source>
        <dbReference type="PROSITE" id="PS50076"/>
    </source>
</evidence>
<keyword evidence="2" id="KW-0677">Repeat</keyword>
<dbReference type="Pfam" id="PF01556">
    <property type="entry name" value="DnaJ_C"/>
    <property type="match status" value="1"/>
</dbReference>
<evidence type="ECO:0000256" key="1">
    <source>
        <dbReference type="ARBA" id="ARBA00022723"/>
    </source>
</evidence>
<evidence type="ECO:0000313" key="8">
    <source>
        <dbReference type="EMBL" id="TCT44711.1"/>
    </source>
</evidence>
<dbReference type="FunFam" id="2.60.260.20:FF:000005">
    <property type="entry name" value="Chaperone protein dnaJ 1, mitochondrial"/>
    <property type="match status" value="1"/>
</dbReference>
<sequence>MAQSDIKDPYAVLGVAKNASEADIKKAYRQLAKKLHPDLNPGDKAKAEQFSAVTAAYDLLGDPEKRRRFDAGEIDANQQETPERQYYRSYADADPSGRYAFDGDFDDLGSFFSQAFGGRAGGFGRGGAQMKVRGKDRHFHLQVSLMEALKGAKKTVGLPEGGRISISIPAGIEDGKSLRLSGKGEAGRNGGPAGDAYVRVDITPDPVFERDGDDIKMDLPVSIDEAVLGATVSVPTIDGRVNLKVPQNSSSGRVMRLKGKGAPKSGGHGAGDLLVRLKIVMPETPDKALEDAIRDWRSRYSYDPRADWKGGNR</sequence>
<dbReference type="InterPro" id="IPR001623">
    <property type="entry name" value="DnaJ_domain"/>
</dbReference>
<evidence type="ECO:0000256" key="2">
    <source>
        <dbReference type="ARBA" id="ARBA00022737"/>
    </source>
</evidence>
<evidence type="ECO:0000256" key="4">
    <source>
        <dbReference type="ARBA" id="ARBA00022833"/>
    </source>
</evidence>
<keyword evidence="4" id="KW-0862">Zinc</keyword>
<evidence type="ECO:0000256" key="6">
    <source>
        <dbReference type="SAM" id="MobiDB-lite"/>
    </source>
</evidence>
<gene>
    <name evidence="8" type="ORF">EDC90_1002261</name>
</gene>
<proteinExistence type="predicted"/>
<dbReference type="GO" id="GO:0051082">
    <property type="term" value="F:unfolded protein binding"/>
    <property type="evidence" value="ECO:0007669"/>
    <property type="project" value="InterPro"/>
</dbReference>
<evidence type="ECO:0000313" key="9">
    <source>
        <dbReference type="Proteomes" id="UP000295097"/>
    </source>
</evidence>
<organism evidence="8 9">
    <name type="scientific">Martelella mediterranea</name>
    <dbReference type="NCBI Taxonomy" id="293089"/>
    <lineage>
        <taxon>Bacteria</taxon>
        <taxon>Pseudomonadati</taxon>
        <taxon>Pseudomonadota</taxon>
        <taxon>Alphaproteobacteria</taxon>
        <taxon>Hyphomicrobiales</taxon>
        <taxon>Aurantimonadaceae</taxon>
        <taxon>Martelella</taxon>
    </lineage>
</organism>
<dbReference type="InterPro" id="IPR008971">
    <property type="entry name" value="HSP40/DnaJ_pept-bd"/>
</dbReference>
<dbReference type="InterPro" id="IPR036869">
    <property type="entry name" value="J_dom_sf"/>
</dbReference>
<dbReference type="CDD" id="cd10747">
    <property type="entry name" value="DnaJ_C"/>
    <property type="match status" value="1"/>
</dbReference>
<dbReference type="PANTHER" id="PTHR43096">
    <property type="entry name" value="DNAJ HOMOLOG 1, MITOCHONDRIAL-RELATED"/>
    <property type="match status" value="1"/>
</dbReference>
<reference evidence="8 9" key="1">
    <citation type="submission" date="2019-03" db="EMBL/GenBank/DDBJ databases">
        <title>Freshwater and sediment microbial communities from various areas in North America, analyzing microbe dynamics in response to fracking.</title>
        <authorList>
            <person name="Lamendella R."/>
        </authorList>
    </citation>
    <scope>NUCLEOTIDE SEQUENCE [LARGE SCALE GENOMIC DNA]</scope>
    <source>
        <strain evidence="8 9">175.2</strain>
    </source>
</reference>
<dbReference type="Gene3D" id="1.10.287.110">
    <property type="entry name" value="DnaJ domain"/>
    <property type="match status" value="1"/>
</dbReference>
<dbReference type="PANTHER" id="PTHR43096:SF52">
    <property type="entry name" value="DNAJ HOMOLOG 1, MITOCHONDRIAL-RELATED"/>
    <property type="match status" value="1"/>
</dbReference>
<keyword evidence="9" id="KW-1185">Reference proteome</keyword>
<dbReference type="SUPFAM" id="SSF46565">
    <property type="entry name" value="Chaperone J-domain"/>
    <property type="match status" value="1"/>
</dbReference>
<evidence type="ECO:0000256" key="5">
    <source>
        <dbReference type="ARBA" id="ARBA00023186"/>
    </source>
</evidence>